<evidence type="ECO:0000313" key="2">
    <source>
        <dbReference type="Proteomes" id="UP000663852"/>
    </source>
</evidence>
<dbReference type="AlphaFoldDB" id="A0A813SSD8"/>
<protein>
    <submittedName>
        <fullName evidence="1">Uncharacterized protein</fullName>
    </submittedName>
</protein>
<dbReference type="EMBL" id="CAJNOJ010000012">
    <property type="protein sequence ID" value="CAF0799144.1"/>
    <property type="molecule type" value="Genomic_DNA"/>
</dbReference>
<name>A0A813SSD8_ADIRI</name>
<evidence type="ECO:0000313" key="1">
    <source>
        <dbReference type="EMBL" id="CAF0799144.1"/>
    </source>
</evidence>
<reference evidence="1" key="1">
    <citation type="submission" date="2021-02" db="EMBL/GenBank/DDBJ databases">
        <authorList>
            <person name="Nowell W R."/>
        </authorList>
    </citation>
    <scope>NUCLEOTIDE SEQUENCE</scope>
</reference>
<dbReference type="Proteomes" id="UP000663852">
    <property type="component" value="Unassembled WGS sequence"/>
</dbReference>
<proteinExistence type="predicted"/>
<organism evidence="1 2">
    <name type="scientific">Adineta ricciae</name>
    <name type="common">Rotifer</name>
    <dbReference type="NCBI Taxonomy" id="249248"/>
    <lineage>
        <taxon>Eukaryota</taxon>
        <taxon>Metazoa</taxon>
        <taxon>Spiralia</taxon>
        <taxon>Gnathifera</taxon>
        <taxon>Rotifera</taxon>
        <taxon>Eurotatoria</taxon>
        <taxon>Bdelloidea</taxon>
        <taxon>Adinetida</taxon>
        <taxon>Adinetidae</taxon>
        <taxon>Adineta</taxon>
    </lineage>
</organism>
<gene>
    <name evidence="1" type="ORF">EDS130_LOCUS4759</name>
</gene>
<comment type="caution">
    <text evidence="1">The sequence shown here is derived from an EMBL/GenBank/DDBJ whole genome shotgun (WGS) entry which is preliminary data.</text>
</comment>
<dbReference type="OrthoDB" id="10465891at2759"/>
<accession>A0A813SSD8</accession>
<sequence>MINLIKQTKNTSYSAVAHLGIDFFDSGIRNSGISLTESHSRPHILPEICRIYPNIFQTNATNNPSQQFSLVLQRNKPSGRILIDLQERKCFIELLNGPTLEKELLDDETSLVTLFARIINGCSSRNIDSIQIIDTDFLSKNTAFDENKIIELLATTFAECDEYNRSMFVFDMDSLITLSINDSNMSQSTSISNIQLYRNIREKCKQAFVENKPDNCDNNFIAKEKWIVMVVKHPFLRSRLIEDIDFKQSQEQIDEEKERERKERDDETEKICPKCRRGYILSKTNYGNCQYHDGYIYDLQTKKPVSYNEAQALLLKISLLTQRGASNDQHLKLVWTCCFRIFGSDSPCRSGICGLPEELQGTQIKAENEIAEVEKHFKAKIDATNKLKVLHEVCADLFIPQPSYSTNTVFNQRSTPYSPRNS</sequence>